<dbReference type="Gene3D" id="2.60.120.200">
    <property type="match status" value="1"/>
</dbReference>
<evidence type="ECO:0000256" key="4">
    <source>
        <dbReference type="PIRSR" id="PIRSR606710-1"/>
    </source>
</evidence>
<proteinExistence type="inferred from homology"/>
<dbReference type="Gene3D" id="2.115.10.20">
    <property type="entry name" value="Glycosyl hydrolase domain, family 43"/>
    <property type="match status" value="1"/>
</dbReference>
<comment type="similarity">
    <text evidence="1 6">Belongs to the glycosyl hydrolase 43 family.</text>
</comment>
<evidence type="ECO:0000313" key="8">
    <source>
        <dbReference type="EMBL" id="KAB8137592.1"/>
    </source>
</evidence>
<dbReference type="Proteomes" id="UP000480246">
    <property type="component" value="Unassembled WGS sequence"/>
</dbReference>
<dbReference type="CDD" id="cd18617">
    <property type="entry name" value="GH43_XynB-like"/>
    <property type="match status" value="1"/>
</dbReference>
<dbReference type="GO" id="GO:0005975">
    <property type="term" value="P:carbohydrate metabolic process"/>
    <property type="evidence" value="ECO:0007669"/>
    <property type="project" value="InterPro"/>
</dbReference>
<dbReference type="InterPro" id="IPR006710">
    <property type="entry name" value="Glyco_hydro_43"/>
</dbReference>
<dbReference type="PANTHER" id="PTHR42812:SF12">
    <property type="entry name" value="BETA-XYLOSIDASE-RELATED"/>
    <property type="match status" value="1"/>
</dbReference>
<feature type="domain" description="Beta-xylosidase C-terminal Concanavalin A-like" evidence="7">
    <location>
        <begin position="326"/>
        <end position="519"/>
    </location>
</feature>
<name>A0A7C8KZT5_9BACI</name>
<dbReference type="SUPFAM" id="SSF49899">
    <property type="entry name" value="Concanavalin A-like lectins/glucanases"/>
    <property type="match status" value="1"/>
</dbReference>
<feature type="active site" description="Proton donor" evidence="4">
    <location>
        <position position="189"/>
    </location>
</feature>
<reference evidence="8 9" key="1">
    <citation type="submission" date="2019-10" db="EMBL/GenBank/DDBJ databases">
        <title>Gracilibacillus sp. nov. isolated from rice seeds.</title>
        <authorList>
            <person name="He S."/>
        </authorList>
    </citation>
    <scope>NUCLEOTIDE SEQUENCE [LARGE SCALE GENOMIC DNA]</scope>
    <source>
        <strain evidence="8 9">TD8</strain>
    </source>
</reference>
<evidence type="ECO:0000256" key="6">
    <source>
        <dbReference type="RuleBase" id="RU361187"/>
    </source>
</evidence>
<organism evidence="8 9">
    <name type="scientific">Gracilibacillus oryzae</name>
    <dbReference type="NCBI Taxonomy" id="1672701"/>
    <lineage>
        <taxon>Bacteria</taxon>
        <taxon>Bacillati</taxon>
        <taxon>Bacillota</taxon>
        <taxon>Bacilli</taxon>
        <taxon>Bacillales</taxon>
        <taxon>Bacillaceae</taxon>
        <taxon>Gracilibacillus</taxon>
    </lineage>
</organism>
<accession>A0A7C8KZT5</accession>
<keyword evidence="9" id="KW-1185">Reference proteome</keyword>
<dbReference type="InterPro" id="IPR013320">
    <property type="entry name" value="ConA-like_dom_sf"/>
</dbReference>
<dbReference type="AlphaFoldDB" id="A0A7C8KZT5"/>
<gene>
    <name evidence="8" type="ORF">F9U64_08735</name>
</gene>
<dbReference type="GO" id="GO:0004553">
    <property type="term" value="F:hydrolase activity, hydrolyzing O-glycosyl compounds"/>
    <property type="evidence" value="ECO:0007669"/>
    <property type="project" value="InterPro"/>
</dbReference>
<keyword evidence="3 6" id="KW-0326">Glycosidase</keyword>
<dbReference type="PANTHER" id="PTHR42812">
    <property type="entry name" value="BETA-XYLOSIDASE"/>
    <property type="match status" value="1"/>
</dbReference>
<comment type="caution">
    <text evidence="8">The sequence shown here is derived from an EMBL/GenBank/DDBJ whole genome shotgun (WGS) entry which is preliminary data.</text>
</comment>
<keyword evidence="2 6" id="KW-0378">Hydrolase</keyword>
<dbReference type="InterPro" id="IPR023296">
    <property type="entry name" value="Glyco_hydro_beta-prop_sf"/>
</dbReference>
<dbReference type="Pfam" id="PF17851">
    <property type="entry name" value="GH43_C2"/>
    <property type="match status" value="1"/>
</dbReference>
<evidence type="ECO:0000313" key="9">
    <source>
        <dbReference type="Proteomes" id="UP000480246"/>
    </source>
</evidence>
<sequence>MTKTFKNPIIPGFYPDPSICRVGDDYYLVTSSFEYFPGVPIFHSKDLVNWKQIGHVLDRPEQLNLDQTPNSRGIYAPTIRYHEGTFYMITTFVVSQTGARRNFYVTATDPAGPWSDPNWLEDAPGIDPSLLFDDDGKVYYTGNRKPPEGPKYLKHNEIWLQELDLEKKQLVGPKYSLWDGALKNAHAQEAPHLYKINGWYYLIIAEGGTGHTHAVTIARSKNVTGPYEMTETNPILTHRHLGNNHPIVNVGHADIVETQNGDWWMVCLASRPYGGYYRNLGRESFLVPFIWEDGWPIVNPGKGLIEEEMSFPNLAEHKWPALPAHDPFEAEKLDDRWNFLRTPRGEFWSLTERPGYLRLKAKKESMMEEENPAFVGRRQQHIDFMAQTVMEFSPEDVNETAGLVLLQNHDYQFRLEVILENNQSHIQLIRREAGNDEVIAKKEIASDKIYLKVEAVGQAYSFYFAEQAFEWTLLAGEVDGTILSTDKAGGFIGAYMGLFCSANGKESNNYADFDWFEYQGFNE</sequence>
<feature type="active site" description="Proton acceptor" evidence="4">
    <location>
        <position position="16"/>
    </location>
</feature>
<evidence type="ECO:0000259" key="7">
    <source>
        <dbReference type="Pfam" id="PF17851"/>
    </source>
</evidence>
<evidence type="ECO:0000256" key="2">
    <source>
        <dbReference type="ARBA" id="ARBA00022801"/>
    </source>
</evidence>
<dbReference type="RefSeq" id="WP_153402616.1">
    <property type="nucleotide sequence ID" value="NZ_ML762428.1"/>
</dbReference>
<protein>
    <submittedName>
        <fullName evidence="8">Glycoside hydrolase family 43 protein</fullName>
    </submittedName>
</protein>
<dbReference type="EMBL" id="WEID01000040">
    <property type="protein sequence ID" value="KAB8137592.1"/>
    <property type="molecule type" value="Genomic_DNA"/>
</dbReference>
<dbReference type="InterPro" id="IPR041542">
    <property type="entry name" value="GH43_C2"/>
</dbReference>
<feature type="site" description="Important for catalytic activity, responsible for pKa modulation of the active site Glu and correct orientation of both the proton donor and substrate" evidence="5">
    <location>
        <position position="127"/>
    </location>
</feature>
<dbReference type="Pfam" id="PF04616">
    <property type="entry name" value="Glyco_hydro_43"/>
    <property type="match status" value="1"/>
</dbReference>
<dbReference type="SUPFAM" id="SSF75005">
    <property type="entry name" value="Arabinanase/levansucrase/invertase"/>
    <property type="match status" value="1"/>
</dbReference>
<evidence type="ECO:0000256" key="1">
    <source>
        <dbReference type="ARBA" id="ARBA00009865"/>
    </source>
</evidence>
<evidence type="ECO:0000256" key="5">
    <source>
        <dbReference type="PIRSR" id="PIRSR606710-2"/>
    </source>
</evidence>
<evidence type="ECO:0000256" key="3">
    <source>
        <dbReference type="ARBA" id="ARBA00023295"/>
    </source>
</evidence>
<dbReference type="InterPro" id="IPR051795">
    <property type="entry name" value="Glycosyl_Hydrlase_43"/>
</dbReference>
<dbReference type="OrthoDB" id="9801455at2"/>